<dbReference type="GO" id="GO:0003735">
    <property type="term" value="F:structural constituent of ribosome"/>
    <property type="evidence" value="ECO:0007669"/>
    <property type="project" value="InterPro"/>
</dbReference>
<reference evidence="5 6" key="1">
    <citation type="journal article" date="2016" name="Nat. Commun.">
        <title>Thousands of microbial genomes shed light on interconnected biogeochemical processes in an aquifer system.</title>
        <authorList>
            <person name="Anantharaman K."/>
            <person name="Brown C.T."/>
            <person name="Hug L.A."/>
            <person name="Sharon I."/>
            <person name="Castelle C.J."/>
            <person name="Probst A.J."/>
            <person name="Thomas B.C."/>
            <person name="Singh A."/>
            <person name="Wilkins M.J."/>
            <person name="Karaoz U."/>
            <person name="Brodie E.L."/>
            <person name="Williams K.H."/>
            <person name="Hubbard S.S."/>
            <person name="Banfield J.F."/>
        </authorList>
    </citation>
    <scope>NUCLEOTIDE SEQUENCE [LARGE SCALE GENOMIC DNA]</scope>
</reference>
<gene>
    <name evidence="5" type="ORF">A3C87_02705</name>
</gene>
<dbReference type="EMBL" id="MFLE01000017">
    <property type="protein sequence ID" value="OGG61534.1"/>
    <property type="molecule type" value="Genomic_DNA"/>
</dbReference>
<accession>A0A1F6DJE3</accession>
<dbReference type="SUPFAM" id="SSF50104">
    <property type="entry name" value="Translation proteins SH3-like domain"/>
    <property type="match status" value="1"/>
</dbReference>
<dbReference type="GO" id="GO:0022625">
    <property type="term" value="C:cytosolic large ribosomal subunit"/>
    <property type="evidence" value="ECO:0007669"/>
    <property type="project" value="TreeGrafter"/>
</dbReference>
<dbReference type="AlphaFoldDB" id="A0A1F6DJE3"/>
<evidence type="ECO:0000313" key="6">
    <source>
        <dbReference type="Proteomes" id="UP000176511"/>
    </source>
</evidence>
<evidence type="ECO:0000256" key="3">
    <source>
        <dbReference type="ARBA" id="ARBA00023274"/>
    </source>
</evidence>
<keyword evidence="2 5" id="KW-0689">Ribosomal protein</keyword>
<dbReference type="InterPro" id="IPR001857">
    <property type="entry name" value="Ribosomal_bL19"/>
</dbReference>
<dbReference type="GO" id="GO:0006412">
    <property type="term" value="P:translation"/>
    <property type="evidence" value="ECO:0007669"/>
    <property type="project" value="InterPro"/>
</dbReference>
<name>A0A1F6DJE3_9BACT</name>
<evidence type="ECO:0000256" key="1">
    <source>
        <dbReference type="ARBA" id="ARBA00005781"/>
    </source>
</evidence>
<dbReference type="Gene3D" id="2.30.30.790">
    <property type="match status" value="1"/>
</dbReference>
<dbReference type="PANTHER" id="PTHR15680:SF9">
    <property type="entry name" value="LARGE RIBOSOMAL SUBUNIT PROTEIN BL19M"/>
    <property type="match status" value="1"/>
</dbReference>
<dbReference type="NCBIfam" id="TIGR01024">
    <property type="entry name" value="rplS_bact"/>
    <property type="match status" value="1"/>
</dbReference>
<sequence>MASLFVESHQRNHAPERRAIQYMSKLMNAVVVSPVEMQARKELGLRAGDTVKVHQKIQDKGKTRIQIFEGLVLARKHGDEAGATFTVRKMVDGIGVEKIYPLYSPNIDKIEIVKRSMVRRSKLYHIREKVAREIKRAMRRMRLVSIATESEAAVAVRKEAEAADVAKQAAEAAQAADVAAAPTEETIKEA</sequence>
<dbReference type="PRINTS" id="PR00061">
    <property type="entry name" value="RIBOSOMALL19"/>
</dbReference>
<dbReference type="InterPro" id="IPR008991">
    <property type="entry name" value="Translation_prot_SH3-like_sf"/>
</dbReference>
<evidence type="ECO:0000256" key="4">
    <source>
        <dbReference type="RuleBase" id="RU000559"/>
    </source>
</evidence>
<keyword evidence="3 4" id="KW-0687">Ribonucleoprotein</keyword>
<protein>
    <recommendedName>
        <fullName evidence="4">50S ribosomal protein L19</fullName>
    </recommendedName>
</protein>
<comment type="caution">
    <text evidence="5">The sequence shown here is derived from an EMBL/GenBank/DDBJ whole genome shotgun (WGS) entry which is preliminary data.</text>
</comment>
<organism evidence="5 6">
    <name type="scientific">Candidatus Kaiserbacteria bacterium RIFCSPHIGHO2_02_FULL_49_34</name>
    <dbReference type="NCBI Taxonomy" id="1798491"/>
    <lineage>
        <taxon>Bacteria</taxon>
        <taxon>Candidatus Kaiseribacteriota</taxon>
    </lineage>
</organism>
<dbReference type="PANTHER" id="PTHR15680">
    <property type="entry name" value="RIBOSOMAL PROTEIN L19"/>
    <property type="match status" value="1"/>
</dbReference>
<comment type="function">
    <text evidence="4">This protein is located at the 30S-50S ribosomal subunit interface and may play a role in the structure and function of the aminoacyl-tRNA binding site.</text>
</comment>
<dbReference type="Pfam" id="PF01245">
    <property type="entry name" value="Ribosomal_L19"/>
    <property type="match status" value="1"/>
</dbReference>
<proteinExistence type="inferred from homology"/>
<dbReference type="InterPro" id="IPR038657">
    <property type="entry name" value="Ribosomal_bL19_sf"/>
</dbReference>
<evidence type="ECO:0000256" key="2">
    <source>
        <dbReference type="ARBA" id="ARBA00022980"/>
    </source>
</evidence>
<comment type="similarity">
    <text evidence="1 4">Belongs to the bacterial ribosomal protein bL19 family.</text>
</comment>
<dbReference type="Proteomes" id="UP000176511">
    <property type="component" value="Unassembled WGS sequence"/>
</dbReference>
<dbReference type="STRING" id="1798491.A3C87_02705"/>
<evidence type="ECO:0000313" key="5">
    <source>
        <dbReference type="EMBL" id="OGG61534.1"/>
    </source>
</evidence>